<evidence type="ECO:0000259" key="10">
    <source>
        <dbReference type="Pfam" id="PF00251"/>
    </source>
</evidence>
<protein>
    <recommendedName>
        <fullName evidence="4 8">Sucrose-6-phosphate hydrolase</fullName>
        <ecNumber evidence="3 8">3.2.1.26</ecNumber>
    </recommendedName>
    <alternativeName>
        <fullName evidence="7 9">Invertase</fullName>
    </alternativeName>
</protein>
<evidence type="ECO:0000256" key="3">
    <source>
        <dbReference type="ARBA" id="ARBA00012758"/>
    </source>
</evidence>
<dbReference type="SUPFAM" id="SSF49899">
    <property type="entry name" value="Concanavalin A-like lectins/glucanases"/>
    <property type="match status" value="1"/>
</dbReference>
<dbReference type="InterPro" id="IPR023296">
    <property type="entry name" value="Glyco_hydro_beta-prop_sf"/>
</dbReference>
<dbReference type="Pfam" id="PF00251">
    <property type="entry name" value="Glyco_hydro_32N"/>
    <property type="match status" value="1"/>
</dbReference>
<dbReference type="PANTHER" id="PTHR43101">
    <property type="entry name" value="BETA-FRUCTOSIDASE"/>
    <property type="match status" value="1"/>
</dbReference>
<dbReference type="CDD" id="cd18623">
    <property type="entry name" value="GH32_ScrB-like"/>
    <property type="match status" value="1"/>
</dbReference>
<evidence type="ECO:0000256" key="6">
    <source>
        <dbReference type="ARBA" id="ARBA00023295"/>
    </source>
</evidence>
<dbReference type="SUPFAM" id="SSF75005">
    <property type="entry name" value="Arabinanase/levansucrase/invertase"/>
    <property type="match status" value="1"/>
</dbReference>
<evidence type="ECO:0000256" key="4">
    <source>
        <dbReference type="ARBA" id="ARBA00019623"/>
    </source>
</evidence>
<dbReference type="UniPathway" id="UPA00238"/>
<evidence type="ECO:0000256" key="9">
    <source>
        <dbReference type="RuleBase" id="RU365015"/>
    </source>
</evidence>
<evidence type="ECO:0000313" key="13">
    <source>
        <dbReference type="Proteomes" id="UP000028549"/>
    </source>
</evidence>
<dbReference type="PANTHER" id="PTHR43101:SF1">
    <property type="entry name" value="BETA-FRUCTOSIDASE"/>
    <property type="match status" value="1"/>
</dbReference>
<feature type="domain" description="Glycosyl hydrolase family 32 C-terminal" evidence="11">
    <location>
        <begin position="341"/>
        <end position="471"/>
    </location>
</feature>
<dbReference type="InterPro" id="IPR018053">
    <property type="entry name" value="Glyco_hydro_32_AS"/>
</dbReference>
<dbReference type="Gene3D" id="2.115.10.20">
    <property type="entry name" value="Glycosyl hydrolase domain, family 43"/>
    <property type="match status" value="1"/>
</dbReference>
<dbReference type="Gene3D" id="2.60.120.560">
    <property type="entry name" value="Exo-inulinase, domain 1"/>
    <property type="match status" value="1"/>
</dbReference>
<comment type="function">
    <text evidence="9">Enables the bacterium to metabolize sucrose as a sole carbon source.</text>
</comment>
<evidence type="ECO:0000256" key="1">
    <source>
        <dbReference type="ARBA" id="ARBA00004914"/>
    </source>
</evidence>
<proteinExistence type="inferred from homology"/>
<dbReference type="EMBL" id="JNVC02000013">
    <property type="protein sequence ID" value="KEZ49002.1"/>
    <property type="molecule type" value="Genomic_DNA"/>
</dbReference>
<comment type="subcellular location">
    <subcellularLocation>
        <location evidence="9">Cytoplasm</location>
    </subcellularLocation>
</comment>
<dbReference type="NCBIfam" id="TIGR01322">
    <property type="entry name" value="scrB_fam"/>
    <property type="match status" value="1"/>
</dbReference>
<keyword evidence="13" id="KW-1185">Reference proteome</keyword>
<dbReference type="GO" id="GO:0005985">
    <property type="term" value="P:sucrose metabolic process"/>
    <property type="evidence" value="ECO:0007669"/>
    <property type="project" value="UniProtKB-UniPathway"/>
</dbReference>
<dbReference type="Proteomes" id="UP000028549">
    <property type="component" value="Unassembled WGS sequence"/>
</dbReference>
<keyword evidence="9" id="KW-0119">Carbohydrate metabolism</keyword>
<dbReference type="EC" id="3.2.1.26" evidence="3 8"/>
<evidence type="ECO:0000313" key="12">
    <source>
        <dbReference type="EMBL" id="KEZ49002.1"/>
    </source>
</evidence>
<dbReference type="Pfam" id="PF08244">
    <property type="entry name" value="Glyco_hydro_32C"/>
    <property type="match status" value="1"/>
</dbReference>
<evidence type="ECO:0000256" key="8">
    <source>
        <dbReference type="RuleBase" id="RU362110"/>
    </source>
</evidence>
<name>A0A084GNU0_METID</name>
<reference evidence="12 13" key="1">
    <citation type="journal article" date="2005" name="Int. J. Syst. Evol. Microbiol.">
        <title>Bacillus cibi sp. nov., isolated from jeotgal, a traditional Korean fermented seafood.</title>
        <authorList>
            <person name="Yoon J.H."/>
            <person name="Lee C.H."/>
            <person name="Oh T.K."/>
        </authorList>
    </citation>
    <scope>NUCLEOTIDE SEQUENCE [LARGE SCALE GENOMIC DNA]</scope>
    <source>
        <strain evidence="12 13">DSM 16189</strain>
    </source>
</reference>
<dbReference type="InterPro" id="IPR006232">
    <property type="entry name" value="Suc6P_hydrolase"/>
</dbReference>
<sequence>MTKRDAELKEAAYLEAEMNKELVESDPYRLKHHIMPPVGLLNDPNGFIQWKGVYHLFYQWMPFKTGHGAKFWGHYTSQDLVNWKHEPIALAPSEWYEKNGCYSGSAVDAFGKMHLFYTGNVKDENGERETYQCLAVSEDGLHFEKKGVVAELPEGYTAHFRDPKVWEHDGKWYMVVGAQTTDLKGRTAIFSSEDLMKWTYLGDVAGSHTEQLGEFGYMWECPDLFHLDGKDILIVSPQGLKPQGMLYQNVYQSGYFSGKLDYESAKLTHGDFTELDRGFDFYAPQTTEDEKGRRLLFAWMSVPDQAEDKHPTIKHKWIHNMTFPRKLSMHGGKLIQKPVEELEALRKTEEAVPGIRLQAGEQHQTAGTVSELKLENLAVRSGLSISIKNNAVLHYSSEEKVFTLTRTSYADGKPESRQCMLEHLSSLHVFVDTSSIEVFINDGEEVFTARFFPEPGEKSIMVSAEGEAAFDLKKWEL</sequence>
<keyword evidence="9" id="KW-0963">Cytoplasm</keyword>
<comment type="caution">
    <text evidence="12">The sequence shown here is derived from an EMBL/GenBank/DDBJ whole genome shotgun (WGS) entry which is preliminary data.</text>
</comment>
<dbReference type="InterPro" id="IPR013189">
    <property type="entry name" value="Glyco_hydro_32_C"/>
</dbReference>
<comment type="catalytic activity">
    <reaction evidence="8">
        <text>Hydrolysis of terminal non-reducing beta-D-fructofuranoside residues in beta-D-fructofuranosides.</text>
        <dbReference type="EC" id="3.2.1.26"/>
    </reaction>
</comment>
<dbReference type="GO" id="GO:0004564">
    <property type="term" value="F:beta-fructofuranosidase activity"/>
    <property type="evidence" value="ECO:0007669"/>
    <property type="project" value="UniProtKB-EC"/>
</dbReference>
<evidence type="ECO:0000259" key="11">
    <source>
        <dbReference type="Pfam" id="PF08244"/>
    </source>
</evidence>
<keyword evidence="6 8" id="KW-0326">Glycosidase</keyword>
<dbReference type="GO" id="GO:0005737">
    <property type="term" value="C:cytoplasm"/>
    <property type="evidence" value="ECO:0007669"/>
    <property type="project" value="UniProtKB-SubCell"/>
</dbReference>
<dbReference type="AlphaFoldDB" id="A0A084GNU0"/>
<evidence type="ECO:0000256" key="5">
    <source>
        <dbReference type="ARBA" id="ARBA00022801"/>
    </source>
</evidence>
<accession>A0A084GNU0</accession>
<dbReference type="InterPro" id="IPR001362">
    <property type="entry name" value="Glyco_hydro_32"/>
</dbReference>
<comment type="similarity">
    <text evidence="2 8">Belongs to the glycosyl hydrolase 32 family.</text>
</comment>
<keyword evidence="5 8" id="KW-0378">Hydrolase</keyword>
<dbReference type="STRING" id="246786.GS18_0216455"/>
<dbReference type="SMART" id="SM00640">
    <property type="entry name" value="Glyco_32"/>
    <property type="match status" value="1"/>
</dbReference>
<comment type="pathway">
    <text evidence="1 9">Glycan biosynthesis; sucrose metabolism.</text>
</comment>
<feature type="domain" description="Glycosyl hydrolase family 32 N-terminal" evidence="10">
    <location>
        <begin position="33"/>
        <end position="338"/>
    </location>
</feature>
<gene>
    <name evidence="12" type="ORF">GS18_0216455</name>
</gene>
<dbReference type="RefSeq" id="WP_029566556.1">
    <property type="nucleotide sequence ID" value="NZ_JNVC02000013.1"/>
</dbReference>
<dbReference type="PROSITE" id="PS00609">
    <property type="entry name" value="GLYCOSYL_HYDROL_F32"/>
    <property type="match status" value="1"/>
</dbReference>
<evidence type="ECO:0000256" key="2">
    <source>
        <dbReference type="ARBA" id="ARBA00009902"/>
    </source>
</evidence>
<dbReference type="InterPro" id="IPR013148">
    <property type="entry name" value="Glyco_hydro_32_N"/>
</dbReference>
<dbReference type="InterPro" id="IPR013320">
    <property type="entry name" value="ConA-like_dom_sf"/>
</dbReference>
<evidence type="ECO:0000256" key="7">
    <source>
        <dbReference type="ARBA" id="ARBA00033367"/>
    </source>
</evidence>
<dbReference type="InterPro" id="IPR051214">
    <property type="entry name" value="GH32_Enzymes"/>
</dbReference>
<organism evidence="12 13">
    <name type="scientific">Metabacillus indicus</name>
    <name type="common">Bacillus indicus</name>
    <dbReference type="NCBI Taxonomy" id="246786"/>
    <lineage>
        <taxon>Bacteria</taxon>
        <taxon>Bacillati</taxon>
        <taxon>Bacillota</taxon>
        <taxon>Bacilli</taxon>
        <taxon>Bacillales</taxon>
        <taxon>Bacillaceae</taxon>
        <taxon>Metabacillus</taxon>
    </lineage>
</organism>